<protein>
    <submittedName>
        <fullName evidence="3">DUF2892 domain-containing protein</fullName>
    </submittedName>
</protein>
<feature type="domain" description="Inner membrane protein YgaP-like transmembrane" evidence="2">
    <location>
        <begin position="1"/>
        <end position="65"/>
    </location>
</feature>
<keyword evidence="1" id="KW-1133">Transmembrane helix</keyword>
<feature type="transmembrane region" description="Helical" evidence="1">
    <location>
        <begin position="34"/>
        <end position="58"/>
    </location>
</feature>
<feature type="transmembrane region" description="Helical" evidence="1">
    <location>
        <begin position="12"/>
        <end position="28"/>
    </location>
</feature>
<evidence type="ECO:0000259" key="2">
    <source>
        <dbReference type="Pfam" id="PF11127"/>
    </source>
</evidence>
<name>A0A7V3ZT20_UNCW3</name>
<evidence type="ECO:0000313" key="3">
    <source>
        <dbReference type="EMBL" id="HGK53780.1"/>
    </source>
</evidence>
<keyword evidence="1" id="KW-0812">Transmembrane</keyword>
<proteinExistence type="predicted"/>
<dbReference type="InterPro" id="IPR021309">
    <property type="entry name" value="YgaP-like_TM"/>
</dbReference>
<dbReference type="EMBL" id="DTDP01000087">
    <property type="protein sequence ID" value="HGK53780.1"/>
    <property type="molecule type" value="Genomic_DNA"/>
</dbReference>
<organism evidence="3">
    <name type="scientific">candidate division WOR-3 bacterium</name>
    <dbReference type="NCBI Taxonomy" id="2052148"/>
    <lineage>
        <taxon>Bacteria</taxon>
        <taxon>Bacteria division WOR-3</taxon>
    </lineage>
</organism>
<accession>A0A7V3ZT20</accession>
<dbReference type="AlphaFoldDB" id="A0A7V3ZT20"/>
<comment type="caution">
    <text evidence="3">The sequence shown here is derived from an EMBL/GenBank/DDBJ whole genome shotgun (WGS) entry which is preliminary data.</text>
</comment>
<reference evidence="3" key="1">
    <citation type="journal article" date="2020" name="mSystems">
        <title>Genome- and Community-Level Interaction Insights into Carbon Utilization and Element Cycling Functions of Hydrothermarchaeota in Hydrothermal Sediment.</title>
        <authorList>
            <person name="Zhou Z."/>
            <person name="Liu Y."/>
            <person name="Xu W."/>
            <person name="Pan J."/>
            <person name="Luo Z.H."/>
            <person name="Li M."/>
        </authorList>
    </citation>
    <scope>NUCLEOTIDE SEQUENCE [LARGE SCALE GENOMIC DNA]</scope>
    <source>
        <strain evidence="3">SpSt-695</strain>
    </source>
</reference>
<keyword evidence="1" id="KW-0472">Membrane</keyword>
<evidence type="ECO:0000256" key="1">
    <source>
        <dbReference type="SAM" id="Phobius"/>
    </source>
</evidence>
<gene>
    <name evidence="3" type="ORF">ENU72_01990</name>
</gene>
<sequence length="67" mass="7596">MKRNVGNIDSWIRLIIGAILFGLGAFSIRGGFKWILIIIGGILVLTSLFNYCPIYTIFKISTYKKQE</sequence>
<dbReference type="Pfam" id="PF11127">
    <property type="entry name" value="YgaP-like_TM"/>
    <property type="match status" value="1"/>
</dbReference>